<gene>
    <name evidence="8" type="ORF">ONZ51_g5612</name>
</gene>
<dbReference type="GO" id="GO:0051959">
    <property type="term" value="F:dynein light intermediate chain binding"/>
    <property type="evidence" value="ECO:0007669"/>
    <property type="project" value="TreeGrafter"/>
</dbReference>
<keyword evidence="2" id="KW-0963">Cytoplasm</keyword>
<feature type="compositionally biased region" description="Polar residues" evidence="5">
    <location>
        <begin position="815"/>
        <end position="834"/>
    </location>
</feature>
<dbReference type="EMBL" id="JAPEVG010000123">
    <property type="protein sequence ID" value="KAJ8482058.1"/>
    <property type="molecule type" value="Genomic_DNA"/>
</dbReference>
<accession>A0AAD7XDH0</accession>
<dbReference type="PANTHER" id="PTHR18947:SF28">
    <property type="entry name" value="GIRDIN, ISOFORM A"/>
    <property type="match status" value="1"/>
</dbReference>
<feature type="region of interest" description="Disordered" evidence="5">
    <location>
        <begin position="426"/>
        <end position="447"/>
    </location>
</feature>
<evidence type="ECO:0000256" key="1">
    <source>
        <dbReference type="ARBA" id="ARBA00004496"/>
    </source>
</evidence>
<feature type="coiled-coil region" evidence="4">
    <location>
        <begin position="762"/>
        <end position="789"/>
    </location>
</feature>
<feature type="domain" description="Hook C-terminal" evidence="6">
    <location>
        <begin position="191"/>
        <end position="408"/>
    </location>
</feature>
<feature type="coiled-coil region" evidence="4">
    <location>
        <begin position="489"/>
        <end position="658"/>
    </location>
</feature>
<sequence>MSVDSQKKELNAFFSFFATFDLARPVTSITDLSDGAALFEILSLVDAEYFRQPSRPLAQPSDNWVLRFASLKRLYRLMTQYFSEVLHQPTGALDVPDLQAIAKDYNVNATLIMCRLTIAIAVQCENNKDIIERIQKLTESEQHSLMRVIEQVMSKVRSSADAGMEVSITEDDHYYQIQSERSRILSEKETLEKVYQALLEEHRSLQTNFDDVVSEKEDALAQLRQAQREADSKRTDSRGDAMFRAEMDRLRADLQKSEDNLAMAETELDKQTVLVTDLTRKVDELQARADEATRLKDQLDEYRHAADKLQKTENVMEKYKKKLQEAADMRQQVKALEKQNADLVDKNAALEEEYRKVAAFKPLMESYKSQIAELETKASARSKEIDALKFELDQTKTKLKLTEEERAKDSETLELYQERVRELELSSQRPVAASRARPPANGDGEGNMTEFTEAELLGGGAATRDDVDVDADIAGLGEELDSAITGTTMTDLKLQVRKLQRELEAVRKNEADASRVLVLENLLEDANRMKARYEADYLAAHREKLVLQNNLEEIRSGKSMGDGAEAAIALRQRLNETVDELDNLRKEHAELEVKFEAMSKELTIAKSDLTLVNKDQLDILATLRESVNEDKAELESEVERLRNQVKELADKNKMQLEQINGLLLEKVNLQSEGIDQRDRMLQRERAIGDLRASMSGKDLPEDIKQRMLALHEENISLKEQYKTAQEKLVKAKAFIKQQDKLFKEEHAKSIGGVPAGAFEEAENSYRSQIKILEEDIARQKRLLSDATQRYRREQTLMLSVIHTMSMRTVRDQLGSGKQQSRPEPTSWLKQQRQNLGPMLRR</sequence>
<dbReference type="InterPro" id="IPR008636">
    <property type="entry name" value="Hook_C"/>
</dbReference>
<dbReference type="GO" id="GO:0008017">
    <property type="term" value="F:microtubule binding"/>
    <property type="evidence" value="ECO:0007669"/>
    <property type="project" value="InterPro"/>
</dbReference>
<evidence type="ECO:0000256" key="5">
    <source>
        <dbReference type="SAM" id="MobiDB-lite"/>
    </source>
</evidence>
<dbReference type="GO" id="GO:0031122">
    <property type="term" value="P:cytoplasmic microtubule organization"/>
    <property type="evidence" value="ECO:0007669"/>
    <property type="project" value="InterPro"/>
</dbReference>
<reference evidence="8" key="1">
    <citation type="submission" date="2022-11" db="EMBL/GenBank/DDBJ databases">
        <title>Genome Sequence of Cubamyces cubensis.</title>
        <authorList>
            <person name="Buettner E."/>
        </authorList>
    </citation>
    <scope>NUCLEOTIDE SEQUENCE</scope>
    <source>
        <strain evidence="8">MPL-01</strain>
    </source>
</reference>
<evidence type="ECO:0000256" key="3">
    <source>
        <dbReference type="ARBA" id="ARBA00023054"/>
    </source>
</evidence>
<evidence type="ECO:0000259" key="6">
    <source>
        <dbReference type="Pfam" id="PF05622"/>
    </source>
</evidence>
<dbReference type="CDD" id="cd22211">
    <property type="entry name" value="HkD_SF"/>
    <property type="match status" value="1"/>
</dbReference>
<feature type="region of interest" description="Disordered" evidence="5">
    <location>
        <begin position="810"/>
        <end position="841"/>
    </location>
</feature>
<dbReference type="GO" id="GO:0005737">
    <property type="term" value="C:cytoplasm"/>
    <property type="evidence" value="ECO:0007669"/>
    <property type="project" value="UniProtKB-SubCell"/>
</dbReference>
<dbReference type="SUPFAM" id="SSF116907">
    <property type="entry name" value="Hook domain"/>
    <property type="match status" value="1"/>
</dbReference>
<keyword evidence="3 4" id="KW-0175">Coiled coil</keyword>
<comment type="caution">
    <text evidence="8">The sequence shown here is derived from an EMBL/GenBank/DDBJ whole genome shotgun (WGS) entry which is preliminary data.</text>
</comment>
<dbReference type="Gene3D" id="1.10.418.10">
    <property type="entry name" value="Calponin-like domain"/>
    <property type="match status" value="1"/>
</dbReference>
<protein>
    <recommendedName>
        <fullName evidence="10">HOOK-domain-containing protein</fullName>
    </recommendedName>
</protein>
<organism evidence="8 9">
    <name type="scientific">Trametes cubensis</name>
    <dbReference type="NCBI Taxonomy" id="1111947"/>
    <lineage>
        <taxon>Eukaryota</taxon>
        <taxon>Fungi</taxon>
        <taxon>Dikarya</taxon>
        <taxon>Basidiomycota</taxon>
        <taxon>Agaricomycotina</taxon>
        <taxon>Agaricomycetes</taxon>
        <taxon>Polyporales</taxon>
        <taxon>Polyporaceae</taxon>
        <taxon>Trametes</taxon>
    </lineage>
</organism>
<evidence type="ECO:0000259" key="7">
    <source>
        <dbReference type="Pfam" id="PF19047"/>
    </source>
</evidence>
<dbReference type="InterPro" id="IPR043936">
    <property type="entry name" value="HOOK_N"/>
</dbReference>
<dbReference type="PANTHER" id="PTHR18947">
    <property type="entry name" value="HOOK PROTEINS"/>
    <property type="match status" value="1"/>
</dbReference>
<dbReference type="GO" id="GO:0005815">
    <property type="term" value="C:microtubule organizing center"/>
    <property type="evidence" value="ECO:0007669"/>
    <property type="project" value="TreeGrafter"/>
</dbReference>
<feature type="domain" description="HOOK N-terminal" evidence="7">
    <location>
        <begin position="11"/>
        <end position="149"/>
    </location>
</feature>
<keyword evidence="9" id="KW-1185">Reference proteome</keyword>
<feature type="compositionally biased region" description="Low complexity" evidence="5">
    <location>
        <begin position="426"/>
        <end position="440"/>
    </location>
</feature>
<evidence type="ECO:0008006" key="10">
    <source>
        <dbReference type="Google" id="ProtNLM"/>
    </source>
</evidence>
<name>A0AAD7XDH0_9APHY</name>
<evidence type="ECO:0000313" key="9">
    <source>
        <dbReference type="Proteomes" id="UP001215151"/>
    </source>
</evidence>
<feature type="coiled-coil region" evidence="4">
    <location>
        <begin position="181"/>
        <end position="419"/>
    </location>
</feature>
<proteinExistence type="predicted"/>
<dbReference type="AlphaFoldDB" id="A0AAD7XDH0"/>
<dbReference type="Proteomes" id="UP001215151">
    <property type="component" value="Unassembled WGS sequence"/>
</dbReference>
<evidence type="ECO:0000256" key="2">
    <source>
        <dbReference type="ARBA" id="ARBA00022490"/>
    </source>
</evidence>
<evidence type="ECO:0000313" key="8">
    <source>
        <dbReference type="EMBL" id="KAJ8482058.1"/>
    </source>
</evidence>
<evidence type="ECO:0000256" key="4">
    <source>
        <dbReference type="SAM" id="Coils"/>
    </source>
</evidence>
<dbReference type="Pfam" id="PF05622">
    <property type="entry name" value="HOOK"/>
    <property type="match status" value="1"/>
</dbReference>
<comment type="subcellular location">
    <subcellularLocation>
        <location evidence="1">Cytoplasm</location>
    </subcellularLocation>
</comment>
<dbReference type="GO" id="GO:0030705">
    <property type="term" value="P:cytoskeleton-dependent intracellular transport"/>
    <property type="evidence" value="ECO:0007669"/>
    <property type="project" value="InterPro"/>
</dbReference>
<dbReference type="InterPro" id="IPR036872">
    <property type="entry name" value="CH_dom_sf"/>
</dbReference>
<dbReference type="Pfam" id="PF19047">
    <property type="entry name" value="HOOK_N"/>
    <property type="match status" value="1"/>
</dbReference>